<evidence type="ECO:0000313" key="5">
    <source>
        <dbReference type="Proteomes" id="UP000214365"/>
    </source>
</evidence>
<protein>
    <recommendedName>
        <fullName evidence="6">3-hydroxyacyl-CoA dehydrogenase</fullName>
    </recommendedName>
</protein>
<dbReference type="InterPro" id="IPR006108">
    <property type="entry name" value="3HC_DH_C"/>
</dbReference>
<evidence type="ECO:0000259" key="3">
    <source>
        <dbReference type="Pfam" id="PF02737"/>
    </source>
</evidence>
<dbReference type="GO" id="GO:0070403">
    <property type="term" value="F:NAD+ binding"/>
    <property type="evidence" value="ECO:0007669"/>
    <property type="project" value="InterPro"/>
</dbReference>
<dbReference type="InterPro" id="IPR006176">
    <property type="entry name" value="3-OHacyl-CoA_DH_NAD-bd"/>
</dbReference>
<dbReference type="InterPro" id="IPR036291">
    <property type="entry name" value="NAD(P)-bd_dom_sf"/>
</dbReference>
<keyword evidence="5" id="KW-1185">Reference proteome</keyword>
<dbReference type="PANTHER" id="PTHR48075:SF10">
    <property type="entry name" value="DEHYDROGENASE, PUTATIVE (AFU_ORTHOLOGUE AFUA_5G10070)-RELATED"/>
    <property type="match status" value="1"/>
</dbReference>
<dbReference type="InterPro" id="IPR008927">
    <property type="entry name" value="6-PGluconate_DH-like_C_sf"/>
</dbReference>
<dbReference type="PANTHER" id="PTHR48075">
    <property type="entry name" value="3-HYDROXYACYL-COA DEHYDROGENASE FAMILY PROTEIN"/>
    <property type="match status" value="1"/>
</dbReference>
<sequence length="607" mass="66965">MSDLWQPPKDYRSRPVVILGAGVLGRRIACIWASAGYNVRVRDPSPEQRAACVTYVQENVALYAANITDKVNITYGGIETFEDLKEALGDAWLVVEAVPEKIQLKIDTFQLLDHLAPADCILASNSSSFRSSEMLLKVTEATKARLLNLHYYMPPQVMVVELMTCGFTEKAIFQFMVDRSREAGTVPYVARKESTGFIFNRLWAAVKREVLTILSEKVSVPEEIDSIWSEMFIKGRFQPCRGMDSVGLDTVAFIENHYIAERSLSPEKTVNFLQNNYLDQGRLGSKSSKGGLYPPPEATNPESKMYVLDIGLSAKTPNLTAGEILQVSSNGSVEKIITAGQAYPDGITVDTVGKRIFWTTMGVPGKPDGAVYTSNLDGTEIQTVVAPGVLNTPKQIAMDSEAKKLYVSDREGLRVARFNLDGSDFEVLIRNGDWATAEDSQDLTKWCVGVAVVPSLGKFFWTQKGPSKGGKGAIYCANITTPENQSVAERNDIQCIRNNLPEPIDLDFDEKSSSLYWTDRGELPYGNSLNRIRLDAAGVAIPSASPRGYEILCRNLNEAIGLTLDLRNNTIYLTDLGGNIYKCDSDGKNRVKLYSNENRAFTGIAFA</sequence>
<dbReference type="InterPro" id="IPR000033">
    <property type="entry name" value="LDLR_classB_rpt"/>
</dbReference>
<feature type="domain" description="3-hydroxyacyl-CoA dehydrogenase NAD binding" evidence="3">
    <location>
        <begin position="16"/>
        <end position="190"/>
    </location>
</feature>
<dbReference type="OrthoDB" id="5958943at2759"/>
<comment type="caution">
    <text evidence="4">The sequence shown here is derived from an EMBL/GenBank/DDBJ whole genome shotgun (WGS) entry which is preliminary data.</text>
</comment>
<name>A0A225AKF9_TALAT</name>
<dbReference type="Proteomes" id="UP000214365">
    <property type="component" value="Unassembled WGS sequence"/>
</dbReference>
<dbReference type="SUPFAM" id="SSF51735">
    <property type="entry name" value="NAD(P)-binding Rossmann-fold domains"/>
    <property type="match status" value="1"/>
</dbReference>
<keyword evidence="1" id="KW-0560">Oxidoreductase</keyword>
<dbReference type="AlphaFoldDB" id="A0A225AKF9"/>
<evidence type="ECO:0000259" key="2">
    <source>
        <dbReference type="Pfam" id="PF00725"/>
    </source>
</evidence>
<evidence type="ECO:0008006" key="6">
    <source>
        <dbReference type="Google" id="ProtNLM"/>
    </source>
</evidence>
<organism evidence="4 5">
    <name type="scientific">Talaromyces atroroseus</name>
    <dbReference type="NCBI Taxonomy" id="1441469"/>
    <lineage>
        <taxon>Eukaryota</taxon>
        <taxon>Fungi</taxon>
        <taxon>Dikarya</taxon>
        <taxon>Ascomycota</taxon>
        <taxon>Pezizomycotina</taxon>
        <taxon>Eurotiomycetes</taxon>
        <taxon>Eurotiomycetidae</taxon>
        <taxon>Eurotiales</taxon>
        <taxon>Trichocomaceae</taxon>
        <taxon>Talaromyces</taxon>
        <taxon>Talaromyces sect. Trachyspermi</taxon>
    </lineage>
</organism>
<dbReference type="GeneID" id="31002694"/>
<dbReference type="EMBL" id="LFMY01000003">
    <property type="protein sequence ID" value="OKL62041.1"/>
    <property type="molecule type" value="Genomic_DNA"/>
</dbReference>
<dbReference type="GO" id="GO:0016616">
    <property type="term" value="F:oxidoreductase activity, acting on the CH-OH group of donors, NAD or NADP as acceptor"/>
    <property type="evidence" value="ECO:0007669"/>
    <property type="project" value="InterPro"/>
</dbReference>
<evidence type="ECO:0000256" key="1">
    <source>
        <dbReference type="ARBA" id="ARBA00023002"/>
    </source>
</evidence>
<dbReference type="Gene3D" id="3.40.50.720">
    <property type="entry name" value="NAD(P)-binding Rossmann-like Domain"/>
    <property type="match status" value="1"/>
</dbReference>
<dbReference type="SUPFAM" id="SSF63825">
    <property type="entry name" value="YWTD domain"/>
    <property type="match status" value="1"/>
</dbReference>
<evidence type="ECO:0000313" key="4">
    <source>
        <dbReference type="EMBL" id="OKL62041.1"/>
    </source>
</evidence>
<dbReference type="STRING" id="1441469.A0A225AKF9"/>
<reference evidence="4 5" key="1">
    <citation type="submission" date="2015-06" db="EMBL/GenBank/DDBJ databases">
        <title>Talaromyces atroroseus IBT 11181 draft genome.</title>
        <authorList>
            <person name="Rasmussen K.B."/>
            <person name="Rasmussen S."/>
            <person name="Petersen B."/>
            <person name="Sicheritz-Ponten T."/>
            <person name="Mortensen U.H."/>
            <person name="Thrane U."/>
        </authorList>
    </citation>
    <scope>NUCLEOTIDE SEQUENCE [LARGE SCALE GENOMIC DNA]</scope>
    <source>
        <strain evidence="4 5">IBT 11181</strain>
    </source>
</reference>
<dbReference type="SMART" id="SM00135">
    <property type="entry name" value="LY"/>
    <property type="match status" value="4"/>
</dbReference>
<dbReference type="RefSeq" id="XP_020122162.1">
    <property type="nucleotide sequence ID" value="XM_020265036.1"/>
</dbReference>
<gene>
    <name evidence="4" type="ORF">UA08_02939</name>
</gene>
<dbReference type="InterPro" id="IPR013328">
    <property type="entry name" value="6PGD_dom2"/>
</dbReference>
<dbReference type="Pfam" id="PF00725">
    <property type="entry name" value="3HCDH"/>
    <property type="match status" value="1"/>
</dbReference>
<accession>A0A225AKF9</accession>
<feature type="domain" description="3-hydroxyacyl-CoA dehydrogenase C-terminal" evidence="2">
    <location>
        <begin position="196"/>
        <end position="291"/>
    </location>
</feature>
<dbReference type="Gene3D" id="1.10.1040.10">
    <property type="entry name" value="N-(1-d-carboxylethyl)-l-norvaline Dehydrogenase, domain 2"/>
    <property type="match status" value="1"/>
</dbReference>
<dbReference type="Gene3D" id="2.120.10.30">
    <property type="entry name" value="TolB, C-terminal domain"/>
    <property type="match status" value="2"/>
</dbReference>
<dbReference type="InterPro" id="IPR011042">
    <property type="entry name" value="6-blade_b-propeller_TolB-like"/>
</dbReference>
<dbReference type="SUPFAM" id="SSF48179">
    <property type="entry name" value="6-phosphogluconate dehydrogenase C-terminal domain-like"/>
    <property type="match status" value="1"/>
</dbReference>
<dbReference type="GO" id="GO:0006631">
    <property type="term" value="P:fatty acid metabolic process"/>
    <property type="evidence" value="ECO:0007669"/>
    <property type="project" value="InterPro"/>
</dbReference>
<dbReference type="Pfam" id="PF02737">
    <property type="entry name" value="3HCDH_N"/>
    <property type="match status" value="1"/>
</dbReference>
<proteinExistence type="predicted"/>